<accession>A0AAV9GEF1</accession>
<dbReference type="EMBL" id="MU865956">
    <property type="protein sequence ID" value="KAK4446474.1"/>
    <property type="molecule type" value="Genomic_DNA"/>
</dbReference>
<keyword evidence="11" id="KW-1185">Reference proteome</keyword>
<evidence type="ECO:0000256" key="1">
    <source>
        <dbReference type="ARBA" id="ARBA00004167"/>
    </source>
</evidence>
<comment type="similarity">
    <text evidence="7">Belongs to the ustYa family.</text>
</comment>
<evidence type="ECO:0000256" key="5">
    <source>
        <dbReference type="ARBA" id="ARBA00023136"/>
    </source>
</evidence>
<evidence type="ECO:0000313" key="10">
    <source>
        <dbReference type="EMBL" id="KAK4446474.1"/>
    </source>
</evidence>
<comment type="subcellular location">
    <subcellularLocation>
        <location evidence="1">Membrane</location>
        <topology evidence="1">Single-pass membrane protein</topology>
    </subcellularLocation>
</comment>
<evidence type="ECO:0000256" key="2">
    <source>
        <dbReference type="ARBA" id="ARBA00022692"/>
    </source>
</evidence>
<dbReference type="AlphaFoldDB" id="A0AAV9GEF1"/>
<evidence type="ECO:0000313" key="11">
    <source>
        <dbReference type="Proteomes" id="UP001321760"/>
    </source>
</evidence>
<evidence type="ECO:0008006" key="12">
    <source>
        <dbReference type="Google" id="ProtNLM"/>
    </source>
</evidence>
<proteinExistence type="inferred from homology"/>
<feature type="region of interest" description="Disordered" evidence="8">
    <location>
        <begin position="259"/>
        <end position="308"/>
    </location>
</feature>
<evidence type="ECO:0000256" key="3">
    <source>
        <dbReference type="ARBA" id="ARBA00022989"/>
    </source>
</evidence>
<evidence type="ECO:0000256" key="8">
    <source>
        <dbReference type="SAM" id="MobiDB-lite"/>
    </source>
</evidence>
<organism evidence="10 11">
    <name type="scientific">Podospora aff. communis PSN243</name>
    <dbReference type="NCBI Taxonomy" id="3040156"/>
    <lineage>
        <taxon>Eukaryota</taxon>
        <taxon>Fungi</taxon>
        <taxon>Dikarya</taxon>
        <taxon>Ascomycota</taxon>
        <taxon>Pezizomycotina</taxon>
        <taxon>Sordariomycetes</taxon>
        <taxon>Sordariomycetidae</taxon>
        <taxon>Sordariales</taxon>
        <taxon>Podosporaceae</taxon>
        <taxon>Podospora</taxon>
    </lineage>
</organism>
<dbReference type="GO" id="GO:0043386">
    <property type="term" value="P:mycotoxin biosynthetic process"/>
    <property type="evidence" value="ECO:0007669"/>
    <property type="project" value="InterPro"/>
</dbReference>
<evidence type="ECO:0000256" key="4">
    <source>
        <dbReference type="ARBA" id="ARBA00023026"/>
    </source>
</evidence>
<dbReference type="PANTHER" id="PTHR33365:SF7">
    <property type="entry name" value="TAT PATHWAY SIGNAL SEQUENCE"/>
    <property type="match status" value="1"/>
</dbReference>
<keyword evidence="4" id="KW-0843">Virulence</keyword>
<keyword evidence="5 9" id="KW-0472">Membrane</keyword>
<keyword evidence="3 9" id="KW-1133">Transmembrane helix</keyword>
<keyword evidence="6" id="KW-0325">Glycoprotein</keyword>
<evidence type="ECO:0000256" key="7">
    <source>
        <dbReference type="ARBA" id="ARBA00035112"/>
    </source>
</evidence>
<reference evidence="10" key="2">
    <citation type="submission" date="2023-05" db="EMBL/GenBank/DDBJ databases">
        <authorList>
            <consortium name="Lawrence Berkeley National Laboratory"/>
            <person name="Steindorff A."/>
            <person name="Hensen N."/>
            <person name="Bonometti L."/>
            <person name="Westerberg I."/>
            <person name="Brannstrom I.O."/>
            <person name="Guillou S."/>
            <person name="Cros-Aarteil S."/>
            <person name="Calhoun S."/>
            <person name="Haridas S."/>
            <person name="Kuo A."/>
            <person name="Mondo S."/>
            <person name="Pangilinan J."/>
            <person name="Riley R."/>
            <person name="Labutti K."/>
            <person name="Andreopoulos B."/>
            <person name="Lipzen A."/>
            <person name="Chen C."/>
            <person name="Yanf M."/>
            <person name="Daum C."/>
            <person name="Ng V."/>
            <person name="Clum A."/>
            <person name="Ohm R."/>
            <person name="Martin F."/>
            <person name="Silar P."/>
            <person name="Natvig D."/>
            <person name="Lalanne C."/>
            <person name="Gautier V."/>
            <person name="Ament-Velasquez S.L."/>
            <person name="Kruys A."/>
            <person name="Hutchinson M.I."/>
            <person name="Powell A.J."/>
            <person name="Barry K."/>
            <person name="Miller A.N."/>
            <person name="Grigoriev I.V."/>
            <person name="Debuchy R."/>
            <person name="Gladieux P."/>
            <person name="Thoren M.H."/>
            <person name="Johannesson H."/>
        </authorList>
    </citation>
    <scope>NUCLEOTIDE SEQUENCE</scope>
    <source>
        <strain evidence="10">PSN243</strain>
    </source>
</reference>
<dbReference type="PANTHER" id="PTHR33365">
    <property type="entry name" value="YALI0B05434P"/>
    <property type="match status" value="1"/>
</dbReference>
<gene>
    <name evidence="10" type="ORF">QBC34DRAFT_469381</name>
</gene>
<keyword evidence="2 9" id="KW-0812">Transmembrane</keyword>
<evidence type="ECO:0000256" key="6">
    <source>
        <dbReference type="ARBA" id="ARBA00023180"/>
    </source>
</evidence>
<comment type="caution">
    <text evidence="10">The sequence shown here is derived from an EMBL/GenBank/DDBJ whole genome shotgun (WGS) entry which is preliminary data.</text>
</comment>
<feature type="compositionally biased region" description="Basic and acidic residues" evidence="8">
    <location>
        <begin position="259"/>
        <end position="300"/>
    </location>
</feature>
<dbReference type="GO" id="GO:0016020">
    <property type="term" value="C:membrane"/>
    <property type="evidence" value="ECO:0007669"/>
    <property type="project" value="UniProtKB-SubCell"/>
</dbReference>
<protein>
    <recommendedName>
        <fullName evidence="12">Tat pathway signal sequence</fullName>
    </recommendedName>
</protein>
<reference evidence="10" key="1">
    <citation type="journal article" date="2023" name="Mol. Phylogenet. Evol.">
        <title>Genome-scale phylogeny and comparative genomics of the fungal order Sordariales.</title>
        <authorList>
            <person name="Hensen N."/>
            <person name="Bonometti L."/>
            <person name="Westerberg I."/>
            <person name="Brannstrom I.O."/>
            <person name="Guillou S."/>
            <person name="Cros-Aarteil S."/>
            <person name="Calhoun S."/>
            <person name="Haridas S."/>
            <person name="Kuo A."/>
            <person name="Mondo S."/>
            <person name="Pangilinan J."/>
            <person name="Riley R."/>
            <person name="LaButti K."/>
            <person name="Andreopoulos B."/>
            <person name="Lipzen A."/>
            <person name="Chen C."/>
            <person name="Yan M."/>
            <person name="Daum C."/>
            <person name="Ng V."/>
            <person name="Clum A."/>
            <person name="Steindorff A."/>
            <person name="Ohm R.A."/>
            <person name="Martin F."/>
            <person name="Silar P."/>
            <person name="Natvig D.O."/>
            <person name="Lalanne C."/>
            <person name="Gautier V."/>
            <person name="Ament-Velasquez S.L."/>
            <person name="Kruys A."/>
            <person name="Hutchinson M.I."/>
            <person name="Powell A.J."/>
            <person name="Barry K."/>
            <person name="Miller A.N."/>
            <person name="Grigoriev I.V."/>
            <person name="Debuchy R."/>
            <person name="Gladieux P."/>
            <person name="Hiltunen Thoren M."/>
            <person name="Johannesson H."/>
        </authorList>
    </citation>
    <scope>NUCLEOTIDE SEQUENCE</scope>
    <source>
        <strain evidence="10">PSN243</strain>
    </source>
</reference>
<dbReference type="Proteomes" id="UP001321760">
    <property type="component" value="Unassembled WGS sequence"/>
</dbReference>
<feature type="transmembrane region" description="Helical" evidence="9">
    <location>
        <begin position="43"/>
        <end position="63"/>
    </location>
</feature>
<sequence>MEFLASKMKSEYDKLLSGESETDEEFMAHPSPQRKGLTWRQRFYFLLASSVSLIVGIFGGGAYQRHYVSCSSADPTVFVPEVPQLIRPYSPAPVRYINKFLKNGPESKPFMGHPRPELDAAWHELLAGTLVRFSADELHLANYTTSIKHKEGGYIGGLGISHNLHCLKRIKQYLHPDYYPAELHVHEDAFEHLDHCLESLRLAIMCHGDTNVYALQWLPHNRFKPGVVLSQQNVCVDWDPLHRWMLERAAKVDDMEKPPSEVFDEYDRTHRGEEEEGHEGMGHKGVENGKGEGGHHEMGHAGKGKSVY</sequence>
<name>A0AAV9GEF1_9PEZI</name>
<dbReference type="Pfam" id="PF11807">
    <property type="entry name" value="UstYa"/>
    <property type="match status" value="1"/>
</dbReference>
<dbReference type="InterPro" id="IPR021765">
    <property type="entry name" value="UstYa-like"/>
</dbReference>
<evidence type="ECO:0000256" key="9">
    <source>
        <dbReference type="SAM" id="Phobius"/>
    </source>
</evidence>